<keyword evidence="3 7" id="KW-0862">Zinc</keyword>
<keyword evidence="2 7" id="KW-0479">Metal-binding</keyword>
<comment type="catalytic activity">
    <reaction evidence="7">
        <text>2 superoxide + 2 H(+) = H2O2 + O2</text>
        <dbReference type="Rhea" id="RHEA:20696"/>
        <dbReference type="ChEBI" id="CHEBI:15378"/>
        <dbReference type="ChEBI" id="CHEBI:15379"/>
        <dbReference type="ChEBI" id="CHEBI:16240"/>
        <dbReference type="ChEBI" id="CHEBI:18421"/>
        <dbReference type="EC" id="1.15.1.1"/>
    </reaction>
</comment>
<dbReference type="EC" id="1.15.1.1" evidence="7"/>
<comment type="cofactor">
    <cofactor evidence="7">
        <name>Cu cation</name>
        <dbReference type="ChEBI" id="CHEBI:23378"/>
    </cofactor>
    <text evidence="7">Binds 1 copper ion per subunit.</text>
</comment>
<dbReference type="PRINTS" id="PR00068">
    <property type="entry name" value="CUZNDISMTASE"/>
</dbReference>
<evidence type="ECO:0000256" key="4">
    <source>
        <dbReference type="ARBA" id="ARBA00022862"/>
    </source>
</evidence>
<dbReference type="InterPro" id="IPR024134">
    <property type="entry name" value="SOD_Cu/Zn_/chaperone"/>
</dbReference>
<name>A0A2T7P6J3_POMCA</name>
<gene>
    <name evidence="9" type="ORF">C0Q70_11642</name>
</gene>
<evidence type="ECO:0000313" key="9">
    <source>
        <dbReference type="EMBL" id="PVD29045.1"/>
    </source>
</evidence>
<evidence type="ECO:0000256" key="7">
    <source>
        <dbReference type="RuleBase" id="RU000393"/>
    </source>
</evidence>
<organism evidence="9 10">
    <name type="scientific">Pomacea canaliculata</name>
    <name type="common">Golden apple snail</name>
    <dbReference type="NCBI Taxonomy" id="400727"/>
    <lineage>
        <taxon>Eukaryota</taxon>
        <taxon>Metazoa</taxon>
        <taxon>Spiralia</taxon>
        <taxon>Lophotrochozoa</taxon>
        <taxon>Mollusca</taxon>
        <taxon>Gastropoda</taxon>
        <taxon>Caenogastropoda</taxon>
        <taxon>Architaenioglossa</taxon>
        <taxon>Ampullarioidea</taxon>
        <taxon>Ampullariidae</taxon>
        <taxon>Pomacea</taxon>
    </lineage>
</organism>
<dbReference type="PANTHER" id="PTHR10003">
    <property type="entry name" value="SUPEROXIDE DISMUTASE CU-ZN -RELATED"/>
    <property type="match status" value="1"/>
</dbReference>
<reference evidence="9 10" key="1">
    <citation type="submission" date="2018-04" db="EMBL/GenBank/DDBJ databases">
        <title>The genome of golden apple snail Pomacea canaliculata provides insight into stress tolerance and invasive adaptation.</title>
        <authorList>
            <person name="Liu C."/>
            <person name="Liu B."/>
            <person name="Ren Y."/>
            <person name="Zhang Y."/>
            <person name="Wang H."/>
            <person name="Li S."/>
            <person name="Jiang F."/>
            <person name="Yin L."/>
            <person name="Zhang G."/>
            <person name="Qian W."/>
            <person name="Fan W."/>
        </authorList>
    </citation>
    <scope>NUCLEOTIDE SEQUENCE [LARGE SCALE GENOMIC DNA]</scope>
    <source>
        <strain evidence="9">SZHN2017</strain>
        <tissue evidence="9">Muscle</tissue>
    </source>
</reference>
<dbReference type="AlphaFoldDB" id="A0A2T7P6J3"/>
<dbReference type="InterPro" id="IPR036423">
    <property type="entry name" value="SOD-like_Cu/Zn_dom_sf"/>
</dbReference>
<protein>
    <recommendedName>
        <fullName evidence="7">Superoxide dismutase [Cu-Zn]</fullName>
        <ecNumber evidence="7">1.15.1.1</ecNumber>
    </recommendedName>
</protein>
<evidence type="ECO:0000256" key="1">
    <source>
        <dbReference type="ARBA" id="ARBA00010457"/>
    </source>
</evidence>
<comment type="similarity">
    <text evidence="1 7">Belongs to the Cu-Zn superoxide dismutase family.</text>
</comment>
<dbReference type="Proteomes" id="UP000245119">
    <property type="component" value="Linkage Group LG6"/>
</dbReference>
<evidence type="ECO:0000256" key="6">
    <source>
        <dbReference type="ARBA" id="ARBA00023008"/>
    </source>
</evidence>
<comment type="caution">
    <text evidence="9">The sequence shown here is derived from an EMBL/GenBank/DDBJ whole genome shotgun (WGS) entry which is preliminary data.</text>
</comment>
<dbReference type="FunFam" id="2.60.40.200:FF:000001">
    <property type="entry name" value="Superoxide dismutase [Cu-Zn]"/>
    <property type="match status" value="1"/>
</dbReference>
<comment type="function">
    <text evidence="7">Destroys radicals which are normally produced within the cells and which are toxic to biological systems.</text>
</comment>
<evidence type="ECO:0000256" key="2">
    <source>
        <dbReference type="ARBA" id="ARBA00022723"/>
    </source>
</evidence>
<dbReference type="CDD" id="cd00305">
    <property type="entry name" value="Cu-Zn_Superoxide_Dismutase"/>
    <property type="match status" value="1"/>
</dbReference>
<dbReference type="InterPro" id="IPR001424">
    <property type="entry name" value="SOD_Cu_Zn_dom"/>
</dbReference>
<dbReference type="SUPFAM" id="SSF49329">
    <property type="entry name" value="Cu,Zn superoxide dismutase-like"/>
    <property type="match status" value="1"/>
</dbReference>
<keyword evidence="6 7" id="KW-0186">Copper</keyword>
<accession>A0A2T7P6J3</accession>
<dbReference type="OrthoDB" id="2015551at2759"/>
<dbReference type="STRING" id="400727.A0A2T7P6J3"/>
<keyword evidence="5 7" id="KW-0560">Oxidoreductase</keyword>
<evidence type="ECO:0000256" key="3">
    <source>
        <dbReference type="ARBA" id="ARBA00022833"/>
    </source>
</evidence>
<dbReference type="EMBL" id="PZQS01000006">
    <property type="protein sequence ID" value="PVD29045.1"/>
    <property type="molecule type" value="Genomic_DNA"/>
</dbReference>
<dbReference type="Gene3D" id="2.60.40.200">
    <property type="entry name" value="Superoxide dismutase, copper/zinc binding domain"/>
    <property type="match status" value="1"/>
</dbReference>
<keyword evidence="10" id="KW-1185">Reference proteome</keyword>
<dbReference type="GO" id="GO:0004784">
    <property type="term" value="F:superoxide dismutase activity"/>
    <property type="evidence" value="ECO:0007669"/>
    <property type="project" value="UniProtKB-EC"/>
</dbReference>
<proteinExistence type="inferred from homology"/>
<evidence type="ECO:0000313" key="10">
    <source>
        <dbReference type="Proteomes" id="UP000245119"/>
    </source>
</evidence>
<evidence type="ECO:0000256" key="5">
    <source>
        <dbReference type="ARBA" id="ARBA00023002"/>
    </source>
</evidence>
<feature type="domain" description="Superoxide dismutase copper/zinc binding" evidence="8">
    <location>
        <begin position="29"/>
        <end position="153"/>
    </location>
</feature>
<keyword evidence="4" id="KW-0049">Antioxidant</keyword>
<dbReference type="InterPro" id="IPR018152">
    <property type="entry name" value="SOD_Cu/Zn_BS"/>
</dbReference>
<sequence length="157" mass="16493">MSVHFIFDFVVSAGKKTNIIVYYHWTGKNDSSPTKVTGQVSGLTQGKHGFHIHEFGDYTNGCTSAGAHFNPHSKEHGGPDMAERHSGDLGNIEAGEDGVAKVDITDKQIPLTGVNSIIGRSLVHADPDDLGLGGQTDSKTTGHAGARLACGVIGITK</sequence>
<evidence type="ECO:0000259" key="8">
    <source>
        <dbReference type="Pfam" id="PF00080"/>
    </source>
</evidence>
<dbReference type="Pfam" id="PF00080">
    <property type="entry name" value="Sod_Cu"/>
    <property type="match status" value="1"/>
</dbReference>
<dbReference type="PROSITE" id="PS00332">
    <property type="entry name" value="SOD_CU_ZN_2"/>
    <property type="match status" value="1"/>
</dbReference>
<dbReference type="GO" id="GO:0005507">
    <property type="term" value="F:copper ion binding"/>
    <property type="evidence" value="ECO:0007669"/>
    <property type="project" value="InterPro"/>
</dbReference>
<dbReference type="PROSITE" id="PS00087">
    <property type="entry name" value="SOD_CU_ZN_1"/>
    <property type="match status" value="1"/>
</dbReference>
<comment type="cofactor">
    <cofactor evidence="7">
        <name>Zn(2+)</name>
        <dbReference type="ChEBI" id="CHEBI:29105"/>
    </cofactor>
    <text evidence="7">Binds 1 zinc ion per subunit.</text>
</comment>